<organism evidence="1 2">
    <name type="scientific">Thelephora terrestris</name>
    <dbReference type="NCBI Taxonomy" id="56493"/>
    <lineage>
        <taxon>Eukaryota</taxon>
        <taxon>Fungi</taxon>
        <taxon>Dikarya</taxon>
        <taxon>Basidiomycota</taxon>
        <taxon>Agaricomycotina</taxon>
        <taxon>Agaricomycetes</taxon>
        <taxon>Thelephorales</taxon>
        <taxon>Thelephoraceae</taxon>
        <taxon>Thelephora</taxon>
    </lineage>
</organism>
<evidence type="ECO:0000313" key="1">
    <source>
        <dbReference type="EMBL" id="KAF9780532.1"/>
    </source>
</evidence>
<proteinExistence type="predicted"/>
<dbReference type="SUPFAM" id="SSF48452">
    <property type="entry name" value="TPR-like"/>
    <property type="match status" value="1"/>
</dbReference>
<evidence type="ECO:0000313" key="2">
    <source>
        <dbReference type="Proteomes" id="UP000736335"/>
    </source>
</evidence>
<gene>
    <name evidence="1" type="ORF">BJ322DRAFT_1112530</name>
</gene>
<dbReference type="EMBL" id="WIUZ02000016">
    <property type="protein sequence ID" value="KAF9780532.1"/>
    <property type="molecule type" value="Genomic_DNA"/>
</dbReference>
<accession>A0A9P6L3D4</accession>
<dbReference type="InterPro" id="IPR027417">
    <property type="entry name" value="P-loop_NTPase"/>
</dbReference>
<dbReference type="Gene3D" id="1.25.40.10">
    <property type="entry name" value="Tetratricopeptide repeat domain"/>
    <property type="match status" value="1"/>
</dbReference>
<reference evidence="1" key="1">
    <citation type="journal article" date="2020" name="Nat. Commun.">
        <title>Large-scale genome sequencing of mycorrhizal fungi provides insights into the early evolution of symbiotic traits.</title>
        <authorList>
            <person name="Miyauchi S."/>
            <person name="Kiss E."/>
            <person name="Kuo A."/>
            <person name="Drula E."/>
            <person name="Kohler A."/>
            <person name="Sanchez-Garcia M."/>
            <person name="Morin E."/>
            <person name="Andreopoulos B."/>
            <person name="Barry K.W."/>
            <person name="Bonito G."/>
            <person name="Buee M."/>
            <person name="Carver A."/>
            <person name="Chen C."/>
            <person name="Cichocki N."/>
            <person name="Clum A."/>
            <person name="Culley D."/>
            <person name="Crous P.W."/>
            <person name="Fauchery L."/>
            <person name="Girlanda M."/>
            <person name="Hayes R.D."/>
            <person name="Keri Z."/>
            <person name="LaButti K."/>
            <person name="Lipzen A."/>
            <person name="Lombard V."/>
            <person name="Magnuson J."/>
            <person name="Maillard F."/>
            <person name="Murat C."/>
            <person name="Nolan M."/>
            <person name="Ohm R.A."/>
            <person name="Pangilinan J."/>
            <person name="Pereira M.F."/>
            <person name="Perotto S."/>
            <person name="Peter M."/>
            <person name="Pfister S."/>
            <person name="Riley R."/>
            <person name="Sitrit Y."/>
            <person name="Stielow J.B."/>
            <person name="Szollosi G."/>
            <person name="Zifcakova L."/>
            <person name="Stursova M."/>
            <person name="Spatafora J.W."/>
            <person name="Tedersoo L."/>
            <person name="Vaario L.M."/>
            <person name="Yamada A."/>
            <person name="Yan M."/>
            <person name="Wang P."/>
            <person name="Xu J."/>
            <person name="Bruns T."/>
            <person name="Baldrian P."/>
            <person name="Vilgalys R."/>
            <person name="Dunand C."/>
            <person name="Henrissat B."/>
            <person name="Grigoriev I.V."/>
            <person name="Hibbett D."/>
            <person name="Nagy L.G."/>
            <person name="Martin F.M."/>
        </authorList>
    </citation>
    <scope>NUCLEOTIDE SEQUENCE</scope>
    <source>
        <strain evidence="1">UH-Tt-Lm1</strain>
    </source>
</reference>
<protein>
    <submittedName>
        <fullName evidence="1">Uncharacterized protein</fullName>
    </submittedName>
</protein>
<dbReference type="Proteomes" id="UP000736335">
    <property type="component" value="Unassembled WGS sequence"/>
</dbReference>
<keyword evidence="2" id="KW-1185">Reference proteome</keyword>
<reference evidence="1" key="2">
    <citation type="submission" date="2020-11" db="EMBL/GenBank/DDBJ databases">
        <authorList>
            <consortium name="DOE Joint Genome Institute"/>
            <person name="Kuo A."/>
            <person name="Miyauchi S."/>
            <person name="Kiss E."/>
            <person name="Drula E."/>
            <person name="Kohler A."/>
            <person name="Sanchez-Garcia M."/>
            <person name="Andreopoulos B."/>
            <person name="Barry K.W."/>
            <person name="Bonito G."/>
            <person name="Buee M."/>
            <person name="Carver A."/>
            <person name="Chen C."/>
            <person name="Cichocki N."/>
            <person name="Clum A."/>
            <person name="Culley D."/>
            <person name="Crous P.W."/>
            <person name="Fauchery L."/>
            <person name="Girlanda M."/>
            <person name="Hayes R."/>
            <person name="Keri Z."/>
            <person name="Labutti K."/>
            <person name="Lipzen A."/>
            <person name="Lombard V."/>
            <person name="Magnuson J."/>
            <person name="Maillard F."/>
            <person name="Morin E."/>
            <person name="Murat C."/>
            <person name="Nolan M."/>
            <person name="Ohm R."/>
            <person name="Pangilinan J."/>
            <person name="Pereira M."/>
            <person name="Perotto S."/>
            <person name="Peter M."/>
            <person name="Riley R."/>
            <person name="Sitrit Y."/>
            <person name="Stielow B."/>
            <person name="Szollosi G."/>
            <person name="Zifcakova L."/>
            <person name="Stursova M."/>
            <person name="Spatafora J.W."/>
            <person name="Tedersoo L."/>
            <person name="Vaario L.-M."/>
            <person name="Yamada A."/>
            <person name="Yan M."/>
            <person name="Wang P."/>
            <person name="Xu J."/>
            <person name="Bruns T."/>
            <person name="Baldrian P."/>
            <person name="Vilgalys R."/>
            <person name="Henrissat B."/>
            <person name="Grigoriev I.V."/>
            <person name="Hibbett D."/>
            <person name="Nagy L.G."/>
            <person name="Martin F.M."/>
        </authorList>
    </citation>
    <scope>NUCLEOTIDE SEQUENCE</scope>
    <source>
        <strain evidence="1">UH-Tt-Lm1</strain>
    </source>
</reference>
<comment type="caution">
    <text evidence="1">The sequence shown here is derived from an EMBL/GenBank/DDBJ whole genome shotgun (WGS) entry which is preliminary data.</text>
</comment>
<dbReference type="AlphaFoldDB" id="A0A9P6L3D4"/>
<dbReference type="InterPro" id="IPR011990">
    <property type="entry name" value="TPR-like_helical_dom_sf"/>
</dbReference>
<sequence>MASTSQRTNGPDGVLRKLDMAIQFLTASKDACGVAPAQIALGSACALLNMIRDTISNKQGFIEELNGSMLRAIEQLTTRIEASICTLRSLLTDTFIYRRTIGEIQKNVEDKGEQHRVVGFLNAKGDKDLIAGWRQELVDVLPVFNVQRAGNTHVIVAGTYAKVLEIQEGARSIQASSPPENCVPLGREPVSWHWRNWENSLALAVLHHERIKERFGDNRRFIRCDQFLASQANFLRQLSNVIGAGIENSKHLAPLRPFLSSREMFIILDNAESILDPQGTDAREIYTMVEELRNTSNVCICITSRISTIPPHFTRLELPMLSMEAARDIFYSIYDDSERFGIINHLGRCLGFLALSITLLATTASNNMWSFDRLAKERNKHHARVLQVDYNESLAATIEFSFAFPTFRKLRPNVRGLTIDVDTCEVWDGCYPFMEHLHWQKQRQTVLRLKVEALPDGHSSKARWLSRLFGSVGNYVEEKRVLRCILEIQRERGDAFQAAVLLRALSRANWKLRLFKEGIPQAEEALGAFQRLENAAGQAICLDNLARLFLDDNQLDPAQDAASHKIELLPEKGQESLLCQFHRLLGTIYHSKGEKEKATRHFETVLAIATPFN</sequence>
<name>A0A9P6L3D4_9AGAM</name>
<dbReference type="OrthoDB" id="1534087at2759"/>
<dbReference type="SUPFAM" id="SSF52540">
    <property type="entry name" value="P-loop containing nucleoside triphosphate hydrolases"/>
    <property type="match status" value="1"/>
</dbReference>